<dbReference type="AlphaFoldDB" id="A0A2P7SCV4"/>
<dbReference type="EMBL" id="PXYL01000006">
    <property type="protein sequence ID" value="PSJ60165.1"/>
    <property type="molecule type" value="Genomic_DNA"/>
</dbReference>
<dbReference type="Pfam" id="PF00528">
    <property type="entry name" value="BPD_transp_1"/>
    <property type="match status" value="1"/>
</dbReference>
<evidence type="ECO:0000313" key="8">
    <source>
        <dbReference type="Proteomes" id="UP000240653"/>
    </source>
</evidence>
<dbReference type="Gene3D" id="1.10.3720.10">
    <property type="entry name" value="MetI-like"/>
    <property type="match status" value="1"/>
</dbReference>
<evidence type="ECO:0000313" key="7">
    <source>
        <dbReference type="EMBL" id="PSJ60165.1"/>
    </source>
</evidence>
<protein>
    <recommendedName>
        <fullName evidence="6">ABC transmembrane type-1 domain-containing protein</fullName>
    </recommendedName>
</protein>
<keyword evidence="4 5" id="KW-0472">Membrane</keyword>
<dbReference type="InterPro" id="IPR051613">
    <property type="entry name" value="ABC_transp_permease_HisMQ"/>
</dbReference>
<keyword evidence="2 5" id="KW-0812">Transmembrane</keyword>
<dbReference type="RefSeq" id="WP_106724492.1">
    <property type="nucleotide sequence ID" value="NZ_PXYL01000006.1"/>
</dbReference>
<dbReference type="InterPro" id="IPR000515">
    <property type="entry name" value="MetI-like"/>
</dbReference>
<comment type="similarity">
    <text evidence="5">Belongs to the binding-protein-dependent transport system permease family.</text>
</comment>
<evidence type="ECO:0000256" key="2">
    <source>
        <dbReference type="ARBA" id="ARBA00022692"/>
    </source>
</evidence>
<keyword evidence="8" id="KW-1185">Reference proteome</keyword>
<evidence type="ECO:0000259" key="6">
    <source>
        <dbReference type="PROSITE" id="PS50928"/>
    </source>
</evidence>
<sequence length="152" mass="16315">MAEAFGYGRAGSADAFAAGVSAVVLIAAAYSAEVFRGAYQAIPAGQIDAARAFGMSRSTMSRHVTFPQMLRHALPSLANIWQLVIKDTALISVTGLVELMRTTDVAAGSTRNPFLFYSVAIMIFLVFTGISNMAFESAERRFSRHVDRGSAK</sequence>
<dbReference type="GO" id="GO:0055085">
    <property type="term" value="P:transmembrane transport"/>
    <property type="evidence" value="ECO:0007669"/>
    <property type="project" value="InterPro"/>
</dbReference>
<dbReference type="OrthoDB" id="9815029at2"/>
<keyword evidence="5" id="KW-0813">Transport</keyword>
<gene>
    <name evidence="7" type="ORF">C7I85_13350</name>
</gene>
<proteinExistence type="inferred from homology"/>
<dbReference type="InterPro" id="IPR035906">
    <property type="entry name" value="MetI-like_sf"/>
</dbReference>
<accession>A0A2P7SCV4</accession>
<dbReference type="CDD" id="cd06261">
    <property type="entry name" value="TM_PBP2"/>
    <property type="match status" value="1"/>
</dbReference>
<name>A0A2P7SCV4_9HYPH</name>
<evidence type="ECO:0000256" key="4">
    <source>
        <dbReference type="ARBA" id="ARBA00023136"/>
    </source>
</evidence>
<comment type="subcellular location">
    <subcellularLocation>
        <location evidence="1 5">Cell membrane</location>
        <topology evidence="1 5">Multi-pass membrane protein</topology>
    </subcellularLocation>
</comment>
<dbReference type="PANTHER" id="PTHR30133">
    <property type="entry name" value="CATIONIC AMINO ACID TRANSPORTER, MEMBRANE COMPONENT"/>
    <property type="match status" value="1"/>
</dbReference>
<reference evidence="7 8" key="1">
    <citation type="submission" date="2018-03" db="EMBL/GenBank/DDBJ databases">
        <title>The draft genome of Mesorhizobium soli JCM 19897.</title>
        <authorList>
            <person name="Li L."/>
            <person name="Liu L."/>
            <person name="Liang L."/>
            <person name="Wang T."/>
            <person name="Zhang X."/>
        </authorList>
    </citation>
    <scope>NUCLEOTIDE SEQUENCE [LARGE SCALE GENOMIC DNA]</scope>
    <source>
        <strain evidence="7 8">JCM 19897</strain>
    </source>
</reference>
<keyword evidence="3 5" id="KW-1133">Transmembrane helix</keyword>
<dbReference type="SUPFAM" id="SSF161098">
    <property type="entry name" value="MetI-like"/>
    <property type="match status" value="1"/>
</dbReference>
<feature type="transmembrane region" description="Helical" evidence="5">
    <location>
        <begin position="12"/>
        <end position="30"/>
    </location>
</feature>
<evidence type="ECO:0000256" key="5">
    <source>
        <dbReference type="RuleBase" id="RU363032"/>
    </source>
</evidence>
<evidence type="ECO:0000256" key="1">
    <source>
        <dbReference type="ARBA" id="ARBA00004651"/>
    </source>
</evidence>
<dbReference type="PROSITE" id="PS50928">
    <property type="entry name" value="ABC_TM1"/>
    <property type="match status" value="1"/>
</dbReference>
<evidence type="ECO:0000256" key="3">
    <source>
        <dbReference type="ARBA" id="ARBA00022989"/>
    </source>
</evidence>
<feature type="domain" description="ABC transmembrane type-1" evidence="6">
    <location>
        <begin position="1"/>
        <end position="134"/>
    </location>
</feature>
<dbReference type="GO" id="GO:0005886">
    <property type="term" value="C:plasma membrane"/>
    <property type="evidence" value="ECO:0007669"/>
    <property type="project" value="UniProtKB-SubCell"/>
</dbReference>
<dbReference type="Proteomes" id="UP000240653">
    <property type="component" value="Unassembled WGS sequence"/>
</dbReference>
<feature type="transmembrane region" description="Helical" evidence="5">
    <location>
        <begin position="114"/>
        <end position="135"/>
    </location>
</feature>
<organism evidence="7 8">
    <name type="scientific">Pseudaminobacter soli</name>
    <name type="common">ex Li et al. 2025</name>
    <dbReference type="NCBI Taxonomy" id="1295366"/>
    <lineage>
        <taxon>Bacteria</taxon>
        <taxon>Pseudomonadati</taxon>
        <taxon>Pseudomonadota</taxon>
        <taxon>Alphaproteobacteria</taxon>
        <taxon>Hyphomicrobiales</taxon>
        <taxon>Phyllobacteriaceae</taxon>
        <taxon>Pseudaminobacter</taxon>
    </lineage>
</organism>
<comment type="caution">
    <text evidence="7">The sequence shown here is derived from an EMBL/GenBank/DDBJ whole genome shotgun (WGS) entry which is preliminary data.</text>
</comment>